<dbReference type="HAMAP" id="MF_00163">
    <property type="entry name" value="Pep_deformylase"/>
    <property type="match status" value="1"/>
</dbReference>
<feature type="active site" evidence="2">
    <location>
        <position position="133"/>
    </location>
</feature>
<dbReference type="EC" id="3.5.1.88" evidence="2"/>
<evidence type="ECO:0000313" key="3">
    <source>
        <dbReference type="EMBL" id="RSU11803.1"/>
    </source>
</evidence>
<dbReference type="Pfam" id="PF01327">
    <property type="entry name" value="Pep_deformylase"/>
    <property type="match status" value="1"/>
</dbReference>
<dbReference type="PANTHER" id="PTHR10458:SF22">
    <property type="entry name" value="PEPTIDE DEFORMYLASE"/>
    <property type="match status" value="1"/>
</dbReference>
<comment type="similarity">
    <text evidence="1 2">Belongs to the polypeptide deformylase family.</text>
</comment>
<keyword evidence="2" id="KW-0479">Metal-binding</keyword>
<dbReference type="PANTHER" id="PTHR10458">
    <property type="entry name" value="PEPTIDE DEFORMYLASE"/>
    <property type="match status" value="1"/>
</dbReference>
<comment type="catalytic activity">
    <reaction evidence="2">
        <text>N-terminal N-formyl-L-methionyl-[peptide] + H2O = N-terminal L-methionyl-[peptide] + formate</text>
        <dbReference type="Rhea" id="RHEA:24420"/>
        <dbReference type="Rhea" id="RHEA-COMP:10639"/>
        <dbReference type="Rhea" id="RHEA-COMP:10640"/>
        <dbReference type="ChEBI" id="CHEBI:15377"/>
        <dbReference type="ChEBI" id="CHEBI:15740"/>
        <dbReference type="ChEBI" id="CHEBI:49298"/>
        <dbReference type="ChEBI" id="CHEBI:64731"/>
        <dbReference type="EC" id="3.5.1.88"/>
    </reaction>
</comment>
<dbReference type="SUPFAM" id="SSF56420">
    <property type="entry name" value="Peptide deformylase"/>
    <property type="match status" value="1"/>
</dbReference>
<keyword evidence="2" id="KW-0378">Hydrolase</keyword>
<name>A0A430AUS1_9ENTE</name>
<dbReference type="PRINTS" id="PR01576">
    <property type="entry name" value="PDEFORMYLASE"/>
</dbReference>
<feature type="binding site" evidence="2">
    <location>
        <position position="90"/>
    </location>
    <ligand>
        <name>Fe cation</name>
        <dbReference type="ChEBI" id="CHEBI:24875"/>
    </ligand>
</feature>
<feature type="binding site" evidence="2">
    <location>
        <position position="132"/>
    </location>
    <ligand>
        <name>Fe cation</name>
        <dbReference type="ChEBI" id="CHEBI:24875"/>
    </ligand>
</feature>
<dbReference type="Proteomes" id="UP000286773">
    <property type="component" value="Unassembled WGS sequence"/>
</dbReference>
<feature type="binding site" evidence="2">
    <location>
        <position position="136"/>
    </location>
    <ligand>
        <name>Fe cation</name>
        <dbReference type="ChEBI" id="CHEBI:24875"/>
    </ligand>
</feature>
<protein>
    <recommendedName>
        <fullName evidence="2">Peptide deformylase</fullName>
        <shortName evidence="2">PDF</shortName>
        <ecNumber evidence="2">3.5.1.88</ecNumber>
    </recommendedName>
    <alternativeName>
        <fullName evidence="2">Polypeptide deformylase</fullName>
    </alternativeName>
</protein>
<dbReference type="GO" id="GO:0042586">
    <property type="term" value="F:peptide deformylase activity"/>
    <property type="evidence" value="ECO:0007669"/>
    <property type="project" value="UniProtKB-UniRule"/>
</dbReference>
<organism evidence="3 4">
    <name type="scientific">Vagococcus acidifermentans</name>
    <dbReference type="NCBI Taxonomy" id="564710"/>
    <lineage>
        <taxon>Bacteria</taxon>
        <taxon>Bacillati</taxon>
        <taxon>Bacillota</taxon>
        <taxon>Bacilli</taxon>
        <taxon>Lactobacillales</taxon>
        <taxon>Enterococcaceae</taxon>
        <taxon>Vagococcus</taxon>
    </lineage>
</organism>
<evidence type="ECO:0000256" key="2">
    <source>
        <dbReference type="HAMAP-Rule" id="MF_00163"/>
    </source>
</evidence>
<comment type="function">
    <text evidence="2">Removes the formyl group from the N-terminal Met of newly synthesized proteins. Requires at least a dipeptide for an efficient rate of reaction. N-terminal L-methionine is a prerequisite for activity but the enzyme has broad specificity at other positions.</text>
</comment>
<dbReference type="NCBIfam" id="NF001159">
    <property type="entry name" value="PRK00150.1-3"/>
    <property type="match status" value="1"/>
</dbReference>
<evidence type="ECO:0000313" key="4">
    <source>
        <dbReference type="Proteomes" id="UP000286773"/>
    </source>
</evidence>
<comment type="caution">
    <text evidence="3">The sequence shown here is derived from an EMBL/GenBank/DDBJ whole genome shotgun (WGS) entry which is preliminary data.</text>
</comment>
<proteinExistence type="inferred from homology"/>
<keyword evidence="4" id="KW-1185">Reference proteome</keyword>
<dbReference type="NCBIfam" id="TIGR00079">
    <property type="entry name" value="pept_deformyl"/>
    <property type="match status" value="1"/>
</dbReference>
<accession>A0A430AUS1</accession>
<reference evidence="3 4" key="1">
    <citation type="submission" date="2017-05" db="EMBL/GenBank/DDBJ databases">
        <title>Vagococcus spp. assemblies.</title>
        <authorList>
            <person name="Gulvik C.A."/>
        </authorList>
    </citation>
    <scope>NUCLEOTIDE SEQUENCE [LARGE SCALE GENOMIC DNA]</scope>
    <source>
        <strain evidence="3 4">LMG 24798</strain>
    </source>
</reference>
<dbReference type="CDD" id="cd00487">
    <property type="entry name" value="Pep_deformylase"/>
    <property type="match status" value="1"/>
</dbReference>
<sequence>MMILPIVTYPDEILTKRAAAVTEITNAVIQLLDDMQETMQAYDGVGLAAPQVGQSLRVAIVETDDESGPLELINPKLIMQEGEAVDVEGCLSFPDVFGTVKRAAKIAVRYVDREGYENELVAHDYAARIIQHEIEHLDGGLFTDRMIRRLTPEELEEYMEEHDDD</sequence>
<dbReference type="GO" id="GO:0006412">
    <property type="term" value="P:translation"/>
    <property type="evidence" value="ECO:0007669"/>
    <property type="project" value="UniProtKB-UniRule"/>
</dbReference>
<gene>
    <name evidence="2" type="primary">def</name>
    <name evidence="3" type="ORF">CBF27_07545</name>
</gene>
<dbReference type="EMBL" id="NGKC01000007">
    <property type="protein sequence ID" value="RSU11803.1"/>
    <property type="molecule type" value="Genomic_DNA"/>
</dbReference>
<comment type="cofactor">
    <cofactor evidence="2">
        <name>Fe(2+)</name>
        <dbReference type="ChEBI" id="CHEBI:29033"/>
    </cofactor>
    <text evidence="2">Binds 1 Fe(2+) ion.</text>
</comment>
<dbReference type="AlphaFoldDB" id="A0A430AUS1"/>
<dbReference type="OrthoDB" id="9784988at2"/>
<dbReference type="InterPro" id="IPR036821">
    <property type="entry name" value="Peptide_deformylase_sf"/>
</dbReference>
<keyword evidence="2" id="KW-0408">Iron</keyword>
<dbReference type="Gene3D" id="3.90.45.10">
    <property type="entry name" value="Peptide deformylase"/>
    <property type="match status" value="1"/>
</dbReference>
<keyword evidence="2" id="KW-0648">Protein biosynthesis</keyword>
<dbReference type="GO" id="GO:0046872">
    <property type="term" value="F:metal ion binding"/>
    <property type="evidence" value="ECO:0007669"/>
    <property type="project" value="UniProtKB-KW"/>
</dbReference>
<dbReference type="PIRSF" id="PIRSF004749">
    <property type="entry name" value="Pep_def"/>
    <property type="match status" value="1"/>
</dbReference>
<evidence type="ECO:0000256" key="1">
    <source>
        <dbReference type="ARBA" id="ARBA00010759"/>
    </source>
</evidence>
<dbReference type="InterPro" id="IPR023635">
    <property type="entry name" value="Peptide_deformylase"/>
</dbReference>